<proteinExistence type="predicted"/>
<evidence type="ECO:0000313" key="2">
    <source>
        <dbReference type="Proteomes" id="UP000196386"/>
    </source>
</evidence>
<comment type="caution">
    <text evidence="1">The sequence shown here is derived from an EMBL/GenBank/DDBJ whole genome shotgun (WGS) entry which is preliminary data.</text>
</comment>
<dbReference type="RefSeq" id="WP_087299977.1">
    <property type="nucleotide sequence ID" value="NZ_NFKP01000003.1"/>
</dbReference>
<evidence type="ECO:0008006" key="3">
    <source>
        <dbReference type="Google" id="ProtNLM"/>
    </source>
</evidence>
<gene>
    <name evidence="1" type="ORF">B5F11_04630</name>
</gene>
<dbReference type="AlphaFoldDB" id="A0A1Y4MPV2"/>
<name>A0A1Y4MPV2_9FIRM</name>
<accession>A0A1Y4MPV2</accession>
<dbReference type="EMBL" id="NFKP01000003">
    <property type="protein sequence ID" value="OUP70735.1"/>
    <property type="molecule type" value="Genomic_DNA"/>
</dbReference>
<dbReference type="Proteomes" id="UP000196386">
    <property type="component" value="Unassembled WGS sequence"/>
</dbReference>
<reference evidence="2" key="1">
    <citation type="submission" date="2017-04" db="EMBL/GenBank/DDBJ databases">
        <title>Function of individual gut microbiota members based on whole genome sequencing of pure cultures obtained from chicken caecum.</title>
        <authorList>
            <person name="Medvecky M."/>
            <person name="Cejkova D."/>
            <person name="Polansky O."/>
            <person name="Karasova D."/>
            <person name="Kubasova T."/>
            <person name="Cizek A."/>
            <person name="Rychlik I."/>
        </authorList>
    </citation>
    <scope>NUCLEOTIDE SEQUENCE [LARGE SCALE GENOMIC DNA]</scope>
    <source>
        <strain evidence="2">An175</strain>
    </source>
</reference>
<protein>
    <recommendedName>
        <fullName evidence="3">DUF4276 family protein</fullName>
    </recommendedName>
</protein>
<sequence>MKNKYIQYYVEGETEVKLINVLKTELKVIRAGKVQKMNVVDNMFTDARLMTLRAGTIVVLVFDTDTGNVDTLNKNLEKLRKCSAISEIVTIPQNPNLEGELVYSCAIKSIRELLDSKSNEKFKSDIIRTTNLTSKLMRHDFDIKKFWSHDPPSLYKGIKNMADKIRLIG</sequence>
<organism evidence="1 2">
    <name type="scientific">Anaerotruncus colihominis</name>
    <dbReference type="NCBI Taxonomy" id="169435"/>
    <lineage>
        <taxon>Bacteria</taxon>
        <taxon>Bacillati</taxon>
        <taxon>Bacillota</taxon>
        <taxon>Clostridia</taxon>
        <taxon>Eubacteriales</taxon>
        <taxon>Oscillospiraceae</taxon>
        <taxon>Anaerotruncus</taxon>
    </lineage>
</organism>
<evidence type="ECO:0000313" key="1">
    <source>
        <dbReference type="EMBL" id="OUP70735.1"/>
    </source>
</evidence>